<dbReference type="AlphaFoldDB" id="A0A4R6EEI0"/>
<dbReference type="EMBL" id="SNVV01000003">
    <property type="protein sequence ID" value="TDN55889.1"/>
    <property type="molecule type" value="Genomic_DNA"/>
</dbReference>
<dbReference type="Gene3D" id="3.40.50.1220">
    <property type="entry name" value="TPP-binding domain"/>
    <property type="match status" value="1"/>
</dbReference>
<dbReference type="CDD" id="cd07039">
    <property type="entry name" value="TPP_PYR_POX"/>
    <property type="match status" value="1"/>
</dbReference>
<dbReference type="SUPFAM" id="SSF52467">
    <property type="entry name" value="DHS-like NAD/FAD-binding domain"/>
    <property type="match status" value="1"/>
</dbReference>
<dbReference type="InterPro" id="IPR012001">
    <property type="entry name" value="Thiamin_PyroP_enz_TPP-bd_dom"/>
</dbReference>
<feature type="domain" description="Thiamine pyrophosphate enzyme N-terminal TPP-binding" evidence="6">
    <location>
        <begin position="4"/>
        <end position="128"/>
    </location>
</feature>
<dbReference type="InterPro" id="IPR012000">
    <property type="entry name" value="Thiamin_PyroP_enz_cen_dom"/>
</dbReference>
<dbReference type="InterPro" id="IPR029035">
    <property type="entry name" value="DHS-like_NAD/FAD-binding_dom"/>
</dbReference>
<dbReference type="InterPro" id="IPR000399">
    <property type="entry name" value="TPP-bd_CS"/>
</dbReference>
<dbReference type="RefSeq" id="WP_133589172.1">
    <property type="nucleotide sequence ID" value="NZ_SNVV01000003.1"/>
</dbReference>
<evidence type="ECO:0000256" key="1">
    <source>
        <dbReference type="ARBA" id="ARBA00007812"/>
    </source>
</evidence>
<comment type="similarity">
    <text evidence="1 3">Belongs to the TPP enzyme family.</text>
</comment>
<accession>A0A4R6EEI0</accession>
<evidence type="ECO:0000259" key="6">
    <source>
        <dbReference type="Pfam" id="PF02776"/>
    </source>
</evidence>
<dbReference type="Pfam" id="PF02775">
    <property type="entry name" value="TPP_enzyme_C"/>
    <property type="match status" value="1"/>
</dbReference>
<dbReference type="GO" id="GO:0030976">
    <property type="term" value="F:thiamine pyrophosphate binding"/>
    <property type="evidence" value="ECO:0007669"/>
    <property type="project" value="InterPro"/>
</dbReference>
<dbReference type="PANTHER" id="PTHR42981">
    <property type="entry name" value="PYRUVATE DEHYDROGENASE [UBIQUINONE]"/>
    <property type="match status" value="1"/>
</dbReference>
<keyword evidence="8" id="KW-1185">Reference proteome</keyword>
<dbReference type="PANTHER" id="PTHR42981:SF2">
    <property type="entry name" value="PYRUVATE DEHYDROGENASE [UBIQUINONE]"/>
    <property type="match status" value="1"/>
</dbReference>
<comment type="caution">
    <text evidence="7">The sequence shown here is derived from an EMBL/GenBank/DDBJ whole genome shotgun (WGS) entry which is preliminary data.</text>
</comment>
<evidence type="ECO:0000256" key="3">
    <source>
        <dbReference type="RuleBase" id="RU362132"/>
    </source>
</evidence>
<dbReference type="NCBIfam" id="NF006129">
    <property type="entry name" value="PRK08273.1"/>
    <property type="match status" value="1"/>
</dbReference>
<organism evidence="7 8">
    <name type="scientific">Azoarcus indigens</name>
    <dbReference type="NCBI Taxonomy" id="29545"/>
    <lineage>
        <taxon>Bacteria</taxon>
        <taxon>Pseudomonadati</taxon>
        <taxon>Pseudomonadota</taxon>
        <taxon>Betaproteobacteria</taxon>
        <taxon>Rhodocyclales</taxon>
        <taxon>Zoogloeaceae</taxon>
        <taxon>Azoarcus</taxon>
    </lineage>
</organism>
<dbReference type="Pfam" id="PF00205">
    <property type="entry name" value="TPP_enzyme_M"/>
    <property type="match status" value="1"/>
</dbReference>
<evidence type="ECO:0000313" key="8">
    <source>
        <dbReference type="Proteomes" id="UP000295129"/>
    </source>
</evidence>
<sequence>MARTVGDYLLERLSAWGVRRIYGYPGDGINGIMGAFGRLTASTADKPDEGIRFIQAGHEELAAFMACAHAKFTGEVGVCLATSGPGAIHLLNGLYDASLDHQPVVAIVGQQKRSAIGGDYQQEVDLISLFKDVAHEFVHMATTPEQVRHLVDRAMRIARDRRAVTCIIFPNDVQELPAAEPPREHGTVHSGIGHTALGQVPAAAELLRAADILNRGKKVAMLVGAGALGATEELIAVADRLGAGVAKALLGKAAMPDDLPYVTGAIGLLGTKPSWDLMNECDTLLMVGSGFPYSEFLPPEGKARGVQIDIDPRMIGLRYPMELGLVGDSRETLRALLPLLEQKDAAGWRKDITGWVDRWWRVMEGRALNPGEPVNPQRVFWELSPRLPADSILTCDSGSAANWYARDIQFKRGMMGSLSGGLATMGPAVPYALAAKFAHPQRPVVALVGDGAMQMNGITGLISIARHWREWSDPRLVVMVLNNGDLNEVTWEQRALGGDPRFADAQEVPAFPYAEYARLLGLEGIRVDRPEQVAPAWDAAFAADRPTLVEMVTDPNIPPIPPHLTAKQTLAYFSALRGDPDARALILASLRETWETLFPIGKG</sequence>
<keyword evidence="7" id="KW-0670">Pyruvate</keyword>
<evidence type="ECO:0000259" key="5">
    <source>
        <dbReference type="Pfam" id="PF02775"/>
    </source>
</evidence>
<dbReference type="Pfam" id="PF02776">
    <property type="entry name" value="TPP_enzyme_N"/>
    <property type="match status" value="1"/>
</dbReference>
<dbReference type="InterPro" id="IPR047210">
    <property type="entry name" value="TPP_PYR_POXB-like"/>
</dbReference>
<keyword evidence="2 3" id="KW-0786">Thiamine pyrophosphate</keyword>
<dbReference type="InterPro" id="IPR047211">
    <property type="entry name" value="POXB-like"/>
</dbReference>
<dbReference type="SUPFAM" id="SSF52518">
    <property type="entry name" value="Thiamin diphosphate-binding fold (THDP-binding)"/>
    <property type="match status" value="2"/>
</dbReference>
<feature type="domain" description="Thiamine pyrophosphate enzyme central" evidence="4">
    <location>
        <begin position="208"/>
        <end position="336"/>
    </location>
</feature>
<evidence type="ECO:0000256" key="2">
    <source>
        <dbReference type="ARBA" id="ARBA00023052"/>
    </source>
</evidence>
<gene>
    <name evidence="7" type="ORF">C7389_103227</name>
</gene>
<dbReference type="PROSITE" id="PS00187">
    <property type="entry name" value="TPP_ENZYMES"/>
    <property type="match status" value="1"/>
</dbReference>
<name>A0A4R6EEI0_9RHOO</name>
<dbReference type="OrthoDB" id="2254214at2"/>
<feature type="domain" description="Thiamine pyrophosphate enzyme TPP-binding" evidence="5">
    <location>
        <begin position="396"/>
        <end position="550"/>
    </location>
</feature>
<evidence type="ECO:0000313" key="7">
    <source>
        <dbReference type="EMBL" id="TDN55889.1"/>
    </source>
</evidence>
<dbReference type="GO" id="GO:0000287">
    <property type="term" value="F:magnesium ion binding"/>
    <property type="evidence" value="ECO:0007669"/>
    <property type="project" value="InterPro"/>
</dbReference>
<dbReference type="GO" id="GO:0003824">
    <property type="term" value="F:catalytic activity"/>
    <property type="evidence" value="ECO:0007669"/>
    <property type="project" value="InterPro"/>
</dbReference>
<proteinExistence type="inferred from homology"/>
<dbReference type="GO" id="GO:0019752">
    <property type="term" value="P:carboxylic acid metabolic process"/>
    <property type="evidence" value="ECO:0007669"/>
    <property type="project" value="UniProtKB-ARBA"/>
</dbReference>
<protein>
    <submittedName>
        <fullName evidence="7">Pyruvate dehydrogenase (Quinone)</fullName>
    </submittedName>
</protein>
<dbReference type="InterPro" id="IPR029061">
    <property type="entry name" value="THDP-binding"/>
</dbReference>
<evidence type="ECO:0000259" key="4">
    <source>
        <dbReference type="Pfam" id="PF00205"/>
    </source>
</evidence>
<reference evidence="7 8" key="1">
    <citation type="submission" date="2019-03" db="EMBL/GenBank/DDBJ databases">
        <title>Genomic Encyclopedia of Type Strains, Phase IV (KMG-IV): sequencing the most valuable type-strain genomes for metagenomic binning, comparative biology and taxonomic classification.</title>
        <authorList>
            <person name="Goeker M."/>
        </authorList>
    </citation>
    <scope>NUCLEOTIDE SEQUENCE [LARGE SCALE GENOMIC DNA]</scope>
    <source>
        <strain evidence="7 8">DSM 12121</strain>
    </source>
</reference>
<dbReference type="InterPro" id="IPR011766">
    <property type="entry name" value="TPP_enzyme_TPP-bd"/>
</dbReference>
<dbReference type="Proteomes" id="UP000295129">
    <property type="component" value="Unassembled WGS sequence"/>
</dbReference>
<dbReference type="Gene3D" id="3.40.50.970">
    <property type="match status" value="2"/>
</dbReference>